<dbReference type="EMBL" id="DSAC01000011">
    <property type="protein sequence ID" value="HHO73180.1"/>
    <property type="molecule type" value="Genomic_DNA"/>
</dbReference>
<gene>
    <name evidence="1" type="ORF">ENN04_00895</name>
</gene>
<organism evidence="1">
    <name type="scientific">Thermocrinis ruber</name>
    <dbReference type="NCBI Taxonomy" id="75906"/>
    <lineage>
        <taxon>Bacteria</taxon>
        <taxon>Pseudomonadati</taxon>
        <taxon>Aquificota</taxon>
        <taxon>Aquificia</taxon>
        <taxon>Aquificales</taxon>
        <taxon>Aquificaceae</taxon>
        <taxon>Thermocrinis</taxon>
    </lineage>
</organism>
<name>A0A7C5SXB9_9AQUI</name>
<sequence>MEKLKRLLLECELALKERQIDTALEKLQEFSELSLEGLRREELEEILRLVEHLIILAEDHRNALAQSLINLRKFKGV</sequence>
<dbReference type="AlphaFoldDB" id="A0A7C5SXB9"/>
<accession>A0A7C5SXB9</accession>
<reference evidence="1" key="1">
    <citation type="journal article" date="2020" name="mSystems">
        <title>Genome- and Community-Level Interaction Insights into Carbon Utilization and Element Cycling Functions of Hydrothermarchaeota in Hydrothermal Sediment.</title>
        <authorList>
            <person name="Zhou Z."/>
            <person name="Liu Y."/>
            <person name="Xu W."/>
            <person name="Pan J."/>
            <person name="Luo Z.H."/>
            <person name="Li M."/>
        </authorList>
    </citation>
    <scope>NUCLEOTIDE SEQUENCE [LARGE SCALE GENOMIC DNA]</scope>
    <source>
        <strain evidence="1">SpSt-114</strain>
    </source>
</reference>
<comment type="caution">
    <text evidence="1">The sequence shown here is derived from an EMBL/GenBank/DDBJ whole genome shotgun (WGS) entry which is preliminary data.</text>
</comment>
<protein>
    <submittedName>
        <fullName evidence="1">Uncharacterized protein</fullName>
    </submittedName>
</protein>
<proteinExistence type="predicted"/>
<evidence type="ECO:0000313" key="1">
    <source>
        <dbReference type="EMBL" id="HHO73180.1"/>
    </source>
</evidence>